<dbReference type="SUPFAM" id="SSF55347">
    <property type="entry name" value="Glyceraldehyde-3-phosphate dehydrogenase-like, C-terminal domain"/>
    <property type="match status" value="1"/>
</dbReference>
<feature type="domain" description="GFO/IDH/MocA-like oxidoreductase" evidence="2">
    <location>
        <begin position="135"/>
        <end position="255"/>
    </location>
</feature>
<name>A0A3N2R8L4_9RHOB</name>
<dbReference type="InterPro" id="IPR055170">
    <property type="entry name" value="GFO_IDH_MocA-like_dom"/>
</dbReference>
<sequence>MADRLRLALIGCGMAAKPHAAALKSLTDRIEVAGVYARSPERRAAFAAEHGFPEAPSLDALVADPTIDAALVITPPNARADIVSAFARAGKHILSEKPLERTAEAAEAIVTICEAADVTLGVVFQHRFRKASEALADRLRDSSLGPIRVVGADIPWWREQAYYDEPGRGTYARDGGGVLISQAIHTLDLMLSLTGPAAELQGLTATTPLHRMEAEDYAAAVLRFANGAMGHLMASTAHYPGEAESLRLDCDRASVRLKSGVLDIHWRDGTHEQVGEQATTGGGADPMAFPSDWHRDLIADFAEAVRTGRAPRVTGRQALDVHRLIAAIERSSRDRRAISLPE</sequence>
<evidence type="ECO:0000313" key="4">
    <source>
        <dbReference type="Proteomes" id="UP000268016"/>
    </source>
</evidence>
<evidence type="ECO:0000313" key="3">
    <source>
        <dbReference type="EMBL" id="ROU03666.1"/>
    </source>
</evidence>
<dbReference type="AlphaFoldDB" id="A0A3N2R8L4"/>
<accession>A0A3N2R8L4</accession>
<dbReference type="RefSeq" id="WP_123641200.1">
    <property type="nucleotide sequence ID" value="NZ_ML119082.1"/>
</dbReference>
<dbReference type="Proteomes" id="UP000268016">
    <property type="component" value="Unassembled WGS sequence"/>
</dbReference>
<dbReference type="InterPro" id="IPR036291">
    <property type="entry name" value="NAD(P)-bd_dom_sf"/>
</dbReference>
<gene>
    <name evidence="3" type="ORF">EAT49_05045</name>
</gene>
<dbReference type="InterPro" id="IPR000683">
    <property type="entry name" value="Gfo/Idh/MocA-like_OxRdtase_N"/>
</dbReference>
<dbReference type="PANTHER" id="PTHR43249">
    <property type="entry name" value="UDP-N-ACETYL-2-AMINO-2-DEOXY-D-GLUCURONATE OXIDASE"/>
    <property type="match status" value="1"/>
</dbReference>
<dbReference type="OrthoDB" id="9815825at2"/>
<dbReference type="Pfam" id="PF01408">
    <property type="entry name" value="GFO_IDH_MocA"/>
    <property type="match status" value="1"/>
</dbReference>
<dbReference type="Pfam" id="PF22725">
    <property type="entry name" value="GFO_IDH_MocA_C3"/>
    <property type="match status" value="1"/>
</dbReference>
<dbReference type="SUPFAM" id="SSF51735">
    <property type="entry name" value="NAD(P)-binding Rossmann-fold domains"/>
    <property type="match status" value="1"/>
</dbReference>
<dbReference type="EMBL" id="RDRB01000002">
    <property type="protein sequence ID" value="ROU03666.1"/>
    <property type="molecule type" value="Genomic_DNA"/>
</dbReference>
<comment type="caution">
    <text evidence="3">The sequence shown here is derived from an EMBL/GenBank/DDBJ whole genome shotgun (WGS) entry which is preliminary data.</text>
</comment>
<evidence type="ECO:0000259" key="1">
    <source>
        <dbReference type="Pfam" id="PF01408"/>
    </source>
</evidence>
<dbReference type="PANTHER" id="PTHR43249:SF1">
    <property type="entry name" value="D-GLUCOSIDE 3-DEHYDROGENASE"/>
    <property type="match status" value="1"/>
</dbReference>
<dbReference type="Gene3D" id="3.40.50.720">
    <property type="entry name" value="NAD(P)-binding Rossmann-like Domain"/>
    <property type="match status" value="1"/>
</dbReference>
<evidence type="ECO:0000259" key="2">
    <source>
        <dbReference type="Pfam" id="PF22725"/>
    </source>
</evidence>
<feature type="domain" description="Gfo/Idh/MocA-like oxidoreductase N-terminal" evidence="1">
    <location>
        <begin position="6"/>
        <end position="122"/>
    </location>
</feature>
<dbReference type="Gene3D" id="3.30.360.10">
    <property type="entry name" value="Dihydrodipicolinate Reductase, domain 2"/>
    <property type="match status" value="1"/>
</dbReference>
<reference evidence="3 4" key="1">
    <citation type="submission" date="2018-10" db="EMBL/GenBank/DDBJ databases">
        <title>Histidinibacterium lentulum gen. nov., sp. nov., a marine bacterium from the culture broth of Picochlorum sp. 122.</title>
        <authorList>
            <person name="Wang G."/>
        </authorList>
    </citation>
    <scope>NUCLEOTIDE SEQUENCE [LARGE SCALE GENOMIC DNA]</scope>
    <source>
        <strain evidence="3 4">B17</strain>
    </source>
</reference>
<protein>
    <submittedName>
        <fullName evidence="3">Gfo/Idh/MocA family oxidoreductase</fullName>
    </submittedName>
</protein>
<dbReference type="InterPro" id="IPR052515">
    <property type="entry name" value="Gfo/Idh/MocA_Oxidoreductase"/>
</dbReference>
<proteinExistence type="predicted"/>
<dbReference type="GO" id="GO:0000166">
    <property type="term" value="F:nucleotide binding"/>
    <property type="evidence" value="ECO:0007669"/>
    <property type="project" value="InterPro"/>
</dbReference>
<organism evidence="3 4">
    <name type="scientific">Histidinibacterium lentulum</name>
    <dbReference type="NCBI Taxonomy" id="2480588"/>
    <lineage>
        <taxon>Bacteria</taxon>
        <taxon>Pseudomonadati</taxon>
        <taxon>Pseudomonadota</taxon>
        <taxon>Alphaproteobacteria</taxon>
        <taxon>Rhodobacterales</taxon>
        <taxon>Paracoccaceae</taxon>
        <taxon>Histidinibacterium</taxon>
    </lineage>
</organism>
<keyword evidence="4" id="KW-1185">Reference proteome</keyword>